<gene>
    <name evidence="4" type="ORF">MANY_34590</name>
</gene>
<feature type="transmembrane region" description="Helical" evidence="2">
    <location>
        <begin position="100"/>
        <end position="120"/>
    </location>
</feature>
<feature type="compositionally biased region" description="Pro residues" evidence="1">
    <location>
        <begin position="33"/>
        <end position="48"/>
    </location>
</feature>
<keyword evidence="5" id="KW-1185">Reference proteome</keyword>
<feature type="transmembrane region" description="Helical" evidence="2">
    <location>
        <begin position="192"/>
        <end position="221"/>
    </location>
</feature>
<dbReference type="Proteomes" id="UP000467249">
    <property type="component" value="Chromosome"/>
</dbReference>
<feature type="transmembrane region" description="Helical" evidence="2">
    <location>
        <begin position="227"/>
        <end position="260"/>
    </location>
</feature>
<dbReference type="Pfam" id="PF25231">
    <property type="entry name" value="DUF7847"/>
    <property type="match status" value="1"/>
</dbReference>
<dbReference type="InterPro" id="IPR057169">
    <property type="entry name" value="DUF7847"/>
</dbReference>
<dbReference type="RefSeq" id="WP_163805333.1">
    <property type="nucleotide sequence ID" value="NZ_AP022620.1"/>
</dbReference>
<dbReference type="EMBL" id="AP022620">
    <property type="protein sequence ID" value="BBZ78122.1"/>
    <property type="molecule type" value="Genomic_DNA"/>
</dbReference>
<evidence type="ECO:0000313" key="5">
    <source>
        <dbReference type="Proteomes" id="UP000467249"/>
    </source>
</evidence>
<evidence type="ECO:0000256" key="2">
    <source>
        <dbReference type="SAM" id="Phobius"/>
    </source>
</evidence>
<feature type="region of interest" description="Disordered" evidence="1">
    <location>
        <begin position="1"/>
        <end position="48"/>
    </location>
</feature>
<feature type="domain" description="DUF7847" evidence="3">
    <location>
        <begin position="82"/>
        <end position="354"/>
    </location>
</feature>
<name>A0A6N4WDS8_9MYCO</name>
<keyword evidence="2" id="KW-0812">Transmembrane</keyword>
<feature type="transmembrane region" description="Helical" evidence="2">
    <location>
        <begin position="140"/>
        <end position="171"/>
    </location>
</feature>
<evidence type="ECO:0000256" key="1">
    <source>
        <dbReference type="SAM" id="MobiDB-lite"/>
    </source>
</evidence>
<feature type="transmembrane region" description="Helical" evidence="2">
    <location>
        <begin position="280"/>
        <end position="302"/>
    </location>
</feature>
<reference evidence="4 5" key="1">
    <citation type="journal article" date="2019" name="Emerg. Microbes Infect.">
        <title>Comprehensive subspecies identification of 175 nontuberculous mycobacteria species based on 7547 genomic profiles.</title>
        <authorList>
            <person name="Matsumoto Y."/>
            <person name="Kinjo T."/>
            <person name="Motooka D."/>
            <person name="Nabeya D."/>
            <person name="Jung N."/>
            <person name="Uechi K."/>
            <person name="Horii T."/>
            <person name="Iida T."/>
            <person name="Fujita J."/>
            <person name="Nakamura S."/>
        </authorList>
    </citation>
    <scope>NUCLEOTIDE SEQUENCE [LARGE SCALE GENOMIC DNA]</scope>
    <source>
        <strain evidence="4 5">JCM 30275</strain>
    </source>
</reference>
<accession>A0A6N4WDS8</accession>
<keyword evidence="2" id="KW-0472">Membrane</keyword>
<dbReference type="AlphaFoldDB" id="A0A6N4WDS8"/>
<protein>
    <recommendedName>
        <fullName evidence="3">DUF7847 domain-containing protein</fullName>
    </recommendedName>
</protein>
<sequence length="389" mass="39665">MTTPPPGPGWPPYGWPGQPQFPPPSYPQAGPYVAPPRYPPSGYPPPGYPPPGYPPPSYPPPGFLPPVGLKPGIIPLRPLSLSDIFNGAVGYIRTNPKATLGLTAVVVIITQILALLLQLGPLAYAGRVGAQTGDELSTPMLIGSAASTIAGGIATALSAILLSGMLTVVVGRAVFGSTITVGEAWQRVRGRLLALIGLSALEVVAAVVVIGAVILAILGISVAGNTVAAVLVGIPLVLMMIAVLLYLYTALAFAPVAIVLERKSVMEAINRSFGLVRNHFWRVLGIRLLASLVAGLVAGAVAVPFSIAGQLTALGADTSGPFIAATAIAAVGGAIGQIVTAPFNAGVVVLLYTDIRIRAEAFDLVLQTGAARGPAEADAGDALWLTAAR</sequence>
<dbReference type="KEGG" id="many:MANY_34590"/>
<evidence type="ECO:0000313" key="4">
    <source>
        <dbReference type="EMBL" id="BBZ78122.1"/>
    </source>
</evidence>
<proteinExistence type="predicted"/>
<organism evidence="4 5">
    <name type="scientific">Mycolicibacterium anyangense</name>
    <dbReference type="NCBI Taxonomy" id="1431246"/>
    <lineage>
        <taxon>Bacteria</taxon>
        <taxon>Bacillati</taxon>
        <taxon>Actinomycetota</taxon>
        <taxon>Actinomycetes</taxon>
        <taxon>Mycobacteriales</taxon>
        <taxon>Mycobacteriaceae</taxon>
        <taxon>Mycolicibacterium</taxon>
    </lineage>
</organism>
<feature type="transmembrane region" description="Helical" evidence="2">
    <location>
        <begin position="322"/>
        <end position="352"/>
    </location>
</feature>
<evidence type="ECO:0000259" key="3">
    <source>
        <dbReference type="Pfam" id="PF25231"/>
    </source>
</evidence>
<keyword evidence="2" id="KW-1133">Transmembrane helix</keyword>
<feature type="compositionally biased region" description="Pro residues" evidence="1">
    <location>
        <begin position="1"/>
        <end position="26"/>
    </location>
</feature>